<evidence type="ECO:0000256" key="6">
    <source>
        <dbReference type="SAM" id="MobiDB-lite"/>
    </source>
</evidence>
<dbReference type="eggNOG" id="COG0122">
    <property type="taxonomic scope" value="Bacteria"/>
</dbReference>
<dbReference type="Pfam" id="PF00730">
    <property type="entry name" value="HhH-GPD"/>
    <property type="match status" value="1"/>
</dbReference>
<keyword evidence="5" id="KW-0234">DNA repair</keyword>
<name>Q0BSG3_GRABC</name>
<dbReference type="Proteomes" id="UP000001963">
    <property type="component" value="Chromosome"/>
</dbReference>
<keyword evidence="9" id="KW-1185">Reference proteome</keyword>
<reference evidence="8 9" key="1">
    <citation type="journal article" date="2007" name="J. Bacteriol.">
        <title>Genome sequence analysis of the emerging human pathogenic acetic acid bacterium Granulibacter bethesdensis.</title>
        <authorList>
            <person name="Greenberg D.E."/>
            <person name="Porcella S.F."/>
            <person name="Zelazny A.M."/>
            <person name="Virtaneva K."/>
            <person name="Sturdevant D.E."/>
            <person name="Kupko J.J.III."/>
            <person name="Barbian K.D."/>
            <person name="Babar A."/>
            <person name="Dorward D.W."/>
            <person name="Holland S.M."/>
        </authorList>
    </citation>
    <scope>NUCLEOTIDE SEQUENCE [LARGE SCALE GENOMIC DNA]</scope>
    <source>
        <strain evidence="9">ATCC BAA-1260 / CGDNIH1</strain>
    </source>
</reference>
<dbReference type="SUPFAM" id="SSF48150">
    <property type="entry name" value="DNA-glycosylase"/>
    <property type="match status" value="1"/>
</dbReference>
<dbReference type="STRING" id="391165.GbCGDNIH1_1341"/>
<dbReference type="InterPro" id="IPR011257">
    <property type="entry name" value="DNA_glycosylase"/>
</dbReference>
<evidence type="ECO:0000256" key="2">
    <source>
        <dbReference type="ARBA" id="ARBA00010817"/>
    </source>
</evidence>
<protein>
    <recommendedName>
        <fullName evidence="3">DNA-3-methyladenine glycosylase II</fullName>
        <ecNumber evidence="3">3.2.2.21</ecNumber>
    </recommendedName>
</protein>
<dbReference type="EMBL" id="CP000394">
    <property type="protein sequence ID" value="ABI62239.1"/>
    <property type="molecule type" value="Genomic_DNA"/>
</dbReference>
<dbReference type="EC" id="3.2.2.21" evidence="3"/>
<evidence type="ECO:0000256" key="1">
    <source>
        <dbReference type="ARBA" id="ARBA00000086"/>
    </source>
</evidence>
<sequence length="255" mass="28362">MKMEQLIPDHAAPDRIMRDMTTVLSCPAQTEEACAHLARQDKALSALITRVGPPRLTISLEQSPFEALIRAIAHQQLHARAAEAILARFLALFPVNTDFPSPLEIMALDTETLRQCGFSGTKIIALRGVCEAAQGGIIPDRSGCTALDDETLIQRLTTLRGIGRWTVEMLMIFTLGRTDILPVDDFGVREGWRLIKGLESQPRPKILADIGQSWSPWRSLAAWYLWRAADEAKKIPRPPPSEPATSRERLLRAKP</sequence>
<dbReference type="GO" id="GO:0032993">
    <property type="term" value="C:protein-DNA complex"/>
    <property type="evidence" value="ECO:0007669"/>
    <property type="project" value="TreeGrafter"/>
</dbReference>
<comment type="catalytic activity">
    <reaction evidence="1">
        <text>Hydrolysis of alkylated DNA, releasing 3-methyladenine, 3-methylguanine, 7-methylguanine and 7-methyladenine.</text>
        <dbReference type="EC" id="3.2.2.21"/>
    </reaction>
</comment>
<keyword evidence="8" id="KW-0378">Hydrolase</keyword>
<keyword evidence="4" id="KW-0227">DNA damage</keyword>
<evidence type="ECO:0000313" key="9">
    <source>
        <dbReference type="Proteomes" id="UP000001963"/>
    </source>
</evidence>
<dbReference type="PANTHER" id="PTHR43003:SF5">
    <property type="entry name" value="DNA-3-METHYLADENINE GLYCOSYLASE"/>
    <property type="match status" value="1"/>
</dbReference>
<dbReference type="GO" id="GO:0006307">
    <property type="term" value="P:DNA alkylation repair"/>
    <property type="evidence" value="ECO:0007669"/>
    <property type="project" value="TreeGrafter"/>
</dbReference>
<dbReference type="InterPro" id="IPR003265">
    <property type="entry name" value="HhH-GPD_domain"/>
</dbReference>
<dbReference type="CDD" id="cd00056">
    <property type="entry name" value="ENDO3c"/>
    <property type="match status" value="1"/>
</dbReference>
<evidence type="ECO:0000259" key="7">
    <source>
        <dbReference type="SMART" id="SM00478"/>
    </source>
</evidence>
<dbReference type="KEGG" id="gbe:GbCGDNIH1_1341"/>
<dbReference type="GO" id="GO:0008725">
    <property type="term" value="F:DNA-3-methyladenine glycosylase activity"/>
    <property type="evidence" value="ECO:0007669"/>
    <property type="project" value="TreeGrafter"/>
</dbReference>
<feature type="region of interest" description="Disordered" evidence="6">
    <location>
        <begin position="233"/>
        <end position="255"/>
    </location>
</feature>
<keyword evidence="8" id="KW-0326">Glycosidase</keyword>
<proteinExistence type="inferred from homology"/>
<accession>Q0BSG3</accession>
<organism evidence="8 9">
    <name type="scientific">Granulibacter bethesdensis (strain ATCC BAA-1260 / CGDNIH1)</name>
    <dbReference type="NCBI Taxonomy" id="391165"/>
    <lineage>
        <taxon>Bacteria</taxon>
        <taxon>Pseudomonadati</taxon>
        <taxon>Pseudomonadota</taxon>
        <taxon>Alphaproteobacteria</taxon>
        <taxon>Acetobacterales</taxon>
        <taxon>Acetobacteraceae</taxon>
        <taxon>Granulibacter</taxon>
    </lineage>
</organism>
<dbReference type="Gene3D" id="1.10.1670.40">
    <property type="match status" value="1"/>
</dbReference>
<comment type="similarity">
    <text evidence="2">Belongs to the alkylbase DNA glycosidase AlkA family.</text>
</comment>
<dbReference type="PANTHER" id="PTHR43003">
    <property type="entry name" value="DNA-3-METHYLADENINE GLYCOSYLASE"/>
    <property type="match status" value="1"/>
</dbReference>
<dbReference type="SMART" id="SM00478">
    <property type="entry name" value="ENDO3c"/>
    <property type="match status" value="1"/>
</dbReference>
<dbReference type="FunFam" id="1.10.340.30:FF:000004">
    <property type="entry name" value="DNA-3-methyladenine glycosylase II"/>
    <property type="match status" value="1"/>
</dbReference>
<dbReference type="GO" id="GO:0043916">
    <property type="term" value="F:DNA-7-methylguanine glycosylase activity"/>
    <property type="evidence" value="ECO:0007669"/>
    <property type="project" value="TreeGrafter"/>
</dbReference>
<gene>
    <name evidence="8" type="ordered locus">GbCGDNIH1_1341</name>
</gene>
<dbReference type="Gene3D" id="1.10.340.30">
    <property type="entry name" value="Hypothetical protein, domain 2"/>
    <property type="match status" value="1"/>
</dbReference>
<dbReference type="GO" id="GO:0032131">
    <property type="term" value="F:alkylated DNA binding"/>
    <property type="evidence" value="ECO:0007669"/>
    <property type="project" value="TreeGrafter"/>
</dbReference>
<dbReference type="GO" id="GO:0006285">
    <property type="term" value="P:base-excision repair, AP site formation"/>
    <property type="evidence" value="ECO:0007669"/>
    <property type="project" value="TreeGrafter"/>
</dbReference>
<feature type="domain" description="HhH-GPD" evidence="7">
    <location>
        <begin position="73"/>
        <end position="230"/>
    </location>
</feature>
<dbReference type="HOGENOM" id="CLU_000445_72_5_5"/>
<dbReference type="AlphaFoldDB" id="Q0BSG3"/>
<evidence type="ECO:0000256" key="3">
    <source>
        <dbReference type="ARBA" id="ARBA00012000"/>
    </source>
</evidence>
<dbReference type="InterPro" id="IPR051912">
    <property type="entry name" value="Alkylbase_DNA_Glycosylase/TA"/>
</dbReference>
<evidence type="ECO:0000313" key="8">
    <source>
        <dbReference type="EMBL" id="ABI62239.1"/>
    </source>
</evidence>
<feature type="compositionally biased region" description="Basic and acidic residues" evidence="6">
    <location>
        <begin position="245"/>
        <end position="255"/>
    </location>
</feature>
<evidence type="ECO:0000256" key="5">
    <source>
        <dbReference type="ARBA" id="ARBA00023204"/>
    </source>
</evidence>
<evidence type="ECO:0000256" key="4">
    <source>
        <dbReference type="ARBA" id="ARBA00022763"/>
    </source>
</evidence>